<dbReference type="PROSITE" id="PS01159">
    <property type="entry name" value="WW_DOMAIN_1"/>
    <property type="match status" value="2"/>
</dbReference>
<evidence type="ECO:0000313" key="4">
    <source>
        <dbReference type="EMBL" id="CAD5119130.1"/>
    </source>
</evidence>
<feature type="domain" description="PH" evidence="2">
    <location>
        <begin position="101"/>
        <end position="199"/>
    </location>
</feature>
<organism evidence="4 5">
    <name type="scientific">Dimorphilus gyrociliatus</name>
    <dbReference type="NCBI Taxonomy" id="2664684"/>
    <lineage>
        <taxon>Eukaryota</taxon>
        <taxon>Metazoa</taxon>
        <taxon>Spiralia</taxon>
        <taxon>Lophotrochozoa</taxon>
        <taxon>Annelida</taxon>
        <taxon>Polychaeta</taxon>
        <taxon>Polychaeta incertae sedis</taxon>
        <taxon>Dinophilidae</taxon>
        <taxon>Dimorphilus</taxon>
    </lineage>
</organism>
<dbReference type="AlphaFoldDB" id="A0A7I8VS91"/>
<evidence type="ECO:0000256" key="1">
    <source>
        <dbReference type="SAM" id="MobiDB-lite"/>
    </source>
</evidence>
<gene>
    <name evidence="4" type="ORF">DGYR_LOCUS7415</name>
</gene>
<dbReference type="PANTHER" id="PTHR12752:SF9">
    <property type="entry name" value="KRAMER, ISOFORM I"/>
    <property type="match status" value="1"/>
</dbReference>
<dbReference type="Pfam" id="PF00169">
    <property type="entry name" value="PH"/>
    <property type="match status" value="1"/>
</dbReference>
<dbReference type="SUPFAM" id="SSF51045">
    <property type="entry name" value="WW domain"/>
    <property type="match status" value="2"/>
</dbReference>
<dbReference type="PROSITE" id="PS50003">
    <property type="entry name" value="PH_DOMAIN"/>
    <property type="match status" value="1"/>
</dbReference>
<evidence type="ECO:0000259" key="2">
    <source>
        <dbReference type="PROSITE" id="PS50003"/>
    </source>
</evidence>
<dbReference type="InterPro" id="IPR036020">
    <property type="entry name" value="WW_dom_sf"/>
</dbReference>
<dbReference type="OrthoDB" id="43122at2759"/>
<dbReference type="InterPro" id="IPR011993">
    <property type="entry name" value="PH-like_dom_sf"/>
</dbReference>
<proteinExistence type="predicted"/>
<dbReference type="SMART" id="SM00233">
    <property type="entry name" value="PH"/>
    <property type="match status" value="1"/>
</dbReference>
<feature type="region of interest" description="Disordered" evidence="1">
    <location>
        <begin position="791"/>
        <end position="822"/>
    </location>
</feature>
<accession>A0A7I8VS91</accession>
<feature type="compositionally biased region" description="Basic and acidic residues" evidence="1">
    <location>
        <begin position="655"/>
        <end position="666"/>
    </location>
</feature>
<protein>
    <submittedName>
        <fullName evidence="4">DgyrCDS7771</fullName>
    </submittedName>
</protein>
<dbReference type="SMART" id="SM00456">
    <property type="entry name" value="WW"/>
    <property type="match status" value="2"/>
</dbReference>
<feature type="region of interest" description="Disordered" evidence="1">
    <location>
        <begin position="655"/>
        <end position="680"/>
    </location>
</feature>
<dbReference type="CDD" id="cd00201">
    <property type="entry name" value="WW"/>
    <property type="match status" value="2"/>
</dbReference>
<evidence type="ECO:0000313" key="5">
    <source>
        <dbReference type="Proteomes" id="UP000549394"/>
    </source>
</evidence>
<feature type="region of interest" description="Disordered" evidence="1">
    <location>
        <begin position="316"/>
        <end position="339"/>
    </location>
</feature>
<comment type="caution">
    <text evidence="4">The sequence shown here is derived from an EMBL/GenBank/DDBJ whole genome shotgun (WGS) entry which is preliminary data.</text>
</comment>
<name>A0A7I8VS91_9ANNE</name>
<dbReference type="EMBL" id="CAJFCJ010000009">
    <property type="protein sequence ID" value="CAD5119130.1"/>
    <property type="molecule type" value="Genomic_DNA"/>
</dbReference>
<dbReference type="InterPro" id="IPR001202">
    <property type="entry name" value="WW_dom"/>
</dbReference>
<dbReference type="Gene3D" id="2.30.29.30">
    <property type="entry name" value="Pleckstrin-homology domain (PH domain)/Phosphotyrosine-binding domain (PTB)"/>
    <property type="match status" value="1"/>
</dbReference>
<feature type="compositionally biased region" description="Basic and acidic residues" evidence="1">
    <location>
        <begin position="229"/>
        <end position="260"/>
    </location>
</feature>
<dbReference type="SUPFAM" id="SSF50729">
    <property type="entry name" value="PH domain-like"/>
    <property type="match status" value="1"/>
</dbReference>
<evidence type="ECO:0000259" key="3">
    <source>
        <dbReference type="PROSITE" id="PS50020"/>
    </source>
</evidence>
<sequence>MSSVKGQYGIDPLPDFWSVAATNDGRIFFINEHSRETSWLHPNGYCIQSGYMPDEDLPDFWESGVTAAGALYYVDHRRGVTTFERPVPNNGLNRSQSQRTGSIISGWLYKQEGVGSQAWKWRYCSLIDGILHIYNDEKTAGQKDALASLVLSTYILSACSDLSKPYAFKLEHRMRAVYMAADSEREWRGWMEALSYFCVPASVASVEPYEKPSYPERTNLDSSRQYHTKTPEKSEIRSRGTDSENWQHLDSHKSRLNRSRDHTYVNDEEINNNNAEAIYSRPLPHYLRHQKPPPSPDRYTPVTKSNTTVMHTIPETDSTLRTPPMPRPERNTQNKWQPGGRLSISAVDLIGKTQEELVLLLIQLRRAQAQLKQQSRPNSSVNTEVYAPLINLVDNLVTLGSLYDGEQNMFRTQYKQHKLKQGEWTAPKPMIEWSRQRQERELKERNRRNLSYQANHTDMNMNDLLERQHQLDVELQQKSYVVTSLHDDLLLLERSLARTTQPSHRAKLESEIRSVRHQLADASSQVEYLASQSRLVEDEILALKKVNDLSRSVSSPSLLLKAAKSIPSSMPQLNSVLDTLSTRQSKLSEAMVKLRHSTPDLNSLWKREENGDHRNEDNEVAISHFDISEADENTKRYFGITAAKARKASTVREVKKREVARKERLYSNEQPPRPPPPPAFYNLQRSQSLPRSFLSSVKQKEFSFDPNDFEREVLDIPEKVPIPIRYIPEVDDYKRDETPEEKAERNARAEKLRALLADQSLQDYSAPTGFNSKHSVEEEKLHRETVLQKRRELAHQASSVGRLVNRSNSPYRPESAPPIHTY</sequence>
<feature type="domain" description="WW" evidence="3">
    <location>
        <begin position="11"/>
        <end position="44"/>
    </location>
</feature>
<dbReference type="Gene3D" id="2.20.70.10">
    <property type="match status" value="2"/>
</dbReference>
<dbReference type="PROSITE" id="PS50020">
    <property type="entry name" value="WW_DOMAIN_2"/>
    <property type="match status" value="2"/>
</dbReference>
<feature type="region of interest" description="Disordered" evidence="1">
    <location>
        <begin position="211"/>
        <end position="260"/>
    </location>
</feature>
<dbReference type="Proteomes" id="UP000549394">
    <property type="component" value="Unassembled WGS sequence"/>
</dbReference>
<feature type="domain" description="WW" evidence="3">
    <location>
        <begin position="55"/>
        <end position="88"/>
    </location>
</feature>
<keyword evidence="5" id="KW-1185">Reference proteome</keyword>
<dbReference type="PANTHER" id="PTHR12752">
    <property type="entry name" value="PHOSPHOINOSITOL 3-PHOSPHATE-BINDING PROTEIN"/>
    <property type="match status" value="1"/>
</dbReference>
<reference evidence="4 5" key="1">
    <citation type="submission" date="2020-08" db="EMBL/GenBank/DDBJ databases">
        <authorList>
            <person name="Hejnol A."/>
        </authorList>
    </citation>
    <scope>NUCLEOTIDE SEQUENCE [LARGE SCALE GENOMIC DNA]</scope>
</reference>
<dbReference type="InterPro" id="IPR001849">
    <property type="entry name" value="PH_domain"/>
</dbReference>